<dbReference type="InterPro" id="IPR007612">
    <property type="entry name" value="LOR"/>
</dbReference>
<evidence type="ECO:0000313" key="3">
    <source>
        <dbReference type="Proteomes" id="UP000824239"/>
    </source>
</evidence>
<reference evidence="2" key="2">
    <citation type="journal article" date="2021" name="PeerJ">
        <title>Extensive microbial diversity within the chicken gut microbiome revealed by metagenomics and culture.</title>
        <authorList>
            <person name="Gilroy R."/>
            <person name="Ravi A."/>
            <person name="Getino M."/>
            <person name="Pursley I."/>
            <person name="Horton D.L."/>
            <person name="Alikhan N.F."/>
            <person name="Baker D."/>
            <person name="Gharbi K."/>
            <person name="Hall N."/>
            <person name="Watson M."/>
            <person name="Adriaenssens E.M."/>
            <person name="Foster-Nyarko E."/>
            <person name="Jarju S."/>
            <person name="Secka A."/>
            <person name="Antonio M."/>
            <person name="Oren A."/>
            <person name="Chaudhuri R.R."/>
            <person name="La Ragione R."/>
            <person name="Hildebrand F."/>
            <person name="Pallen M.J."/>
        </authorList>
    </citation>
    <scope>NUCLEOTIDE SEQUENCE</scope>
    <source>
        <strain evidence="2">ChiBcec15-4380</strain>
    </source>
</reference>
<proteinExistence type="inferred from homology"/>
<dbReference type="SUPFAM" id="SSF54518">
    <property type="entry name" value="Tubby C-terminal domain-like"/>
    <property type="match status" value="1"/>
</dbReference>
<evidence type="ECO:0000256" key="1">
    <source>
        <dbReference type="ARBA" id="ARBA00005437"/>
    </source>
</evidence>
<gene>
    <name evidence="2" type="ORF">IAA53_09770</name>
</gene>
<sequence length="155" mass="18440">MQFYLKQRIFTWFDSFDIYHEDGSVAYTVQGQLSWGHKLEVLDAEGRYLGMVRERVMTFLPQFEMYQGDEYLGCIYREFTILRSRFTLDYQGWSLDGDILGWDYELRDMQGRTVATIAKELWRLGDTYVLDIERPEDAFYVVMAVLAIDCSRCRN</sequence>
<dbReference type="Pfam" id="PF04525">
    <property type="entry name" value="LOR"/>
    <property type="match status" value="1"/>
</dbReference>
<comment type="similarity">
    <text evidence="1">Belongs to the LOR family.</text>
</comment>
<accession>A0A9D1DIW5</accession>
<evidence type="ECO:0000313" key="2">
    <source>
        <dbReference type="EMBL" id="HIR51539.1"/>
    </source>
</evidence>
<protein>
    <submittedName>
        <fullName evidence="2">LURP-one-related family protein</fullName>
    </submittedName>
</protein>
<organism evidence="2 3">
    <name type="scientific">Candidatus Avoscillospira avicola</name>
    <dbReference type="NCBI Taxonomy" id="2840706"/>
    <lineage>
        <taxon>Bacteria</taxon>
        <taxon>Bacillati</taxon>
        <taxon>Bacillota</taxon>
        <taxon>Clostridia</taxon>
        <taxon>Eubacteriales</taxon>
        <taxon>Oscillospiraceae</taxon>
        <taxon>Oscillospiraceae incertae sedis</taxon>
        <taxon>Candidatus Avoscillospira</taxon>
    </lineage>
</organism>
<reference evidence="2" key="1">
    <citation type="submission" date="2020-10" db="EMBL/GenBank/DDBJ databases">
        <authorList>
            <person name="Gilroy R."/>
        </authorList>
    </citation>
    <scope>NUCLEOTIDE SEQUENCE</scope>
    <source>
        <strain evidence="2">ChiBcec15-4380</strain>
    </source>
</reference>
<dbReference type="Proteomes" id="UP000824239">
    <property type="component" value="Unassembled WGS sequence"/>
</dbReference>
<name>A0A9D1DIW5_9FIRM</name>
<dbReference type="InterPro" id="IPR038595">
    <property type="entry name" value="LOR_sf"/>
</dbReference>
<comment type="caution">
    <text evidence="2">The sequence shown here is derived from an EMBL/GenBank/DDBJ whole genome shotgun (WGS) entry which is preliminary data.</text>
</comment>
<dbReference type="AlphaFoldDB" id="A0A9D1DIW5"/>
<dbReference type="EMBL" id="DVHE01000075">
    <property type="protein sequence ID" value="HIR51539.1"/>
    <property type="molecule type" value="Genomic_DNA"/>
</dbReference>
<dbReference type="InterPro" id="IPR025659">
    <property type="entry name" value="Tubby-like_C"/>
</dbReference>
<dbReference type="Gene3D" id="2.40.160.200">
    <property type="entry name" value="LURP1-related"/>
    <property type="match status" value="1"/>
</dbReference>